<dbReference type="Proteomes" id="UP000037247">
    <property type="component" value="Unassembled WGS sequence"/>
</dbReference>
<dbReference type="InterPro" id="IPR024185">
    <property type="entry name" value="FTHF_cligase-like_sf"/>
</dbReference>
<dbReference type="RefSeq" id="WP_049698505.1">
    <property type="nucleotide sequence ID" value="NZ_LDTZ01000015.1"/>
</dbReference>
<name>A0ABR5IES7_9ACTN</name>
<dbReference type="PANTHER" id="PTHR43682:SF1">
    <property type="entry name" value="LACTATE UTILIZATION PROTEIN C"/>
    <property type="match status" value="1"/>
</dbReference>
<sequence length="211" mass="22233">MTAAREEIIGRVRAALADVPADDVTPVDWAYGRPSSTGNLGLVDRFAERVADYKAVVERVDPAHLSDHVNALLENLDGPVIADAVVRDLLSGVDPAWLSDDDLSPSELDAASAVITTAAVGIANTGTIVLDHGAGQGRRAVSLVPDVHLCMIRTDQIVSDVPEAVARLIEQGSATRAQTWISGPSATSDIELDRVEGVHGPRTLHVIIVEA</sequence>
<gene>
    <name evidence="2" type="ORF">ABW18_08520</name>
</gene>
<organism evidence="2 3">
    <name type="scientific">Gordonia jacobaea</name>
    <dbReference type="NCBI Taxonomy" id="122202"/>
    <lineage>
        <taxon>Bacteria</taxon>
        <taxon>Bacillati</taxon>
        <taxon>Actinomycetota</taxon>
        <taxon>Actinomycetes</taxon>
        <taxon>Mycobacteriales</taxon>
        <taxon>Gordoniaceae</taxon>
        <taxon>Gordonia</taxon>
    </lineage>
</organism>
<reference evidence="2 3" key="1">
    <citation type="submission" date="2015-05" db="EMBL/GenBank/DDBJ databases">
        <title>Draft genome sequence of the bacterium Gordonia jacobaea a new member of the Gordonia genus.</title>
        <authorList>
            <person name="Jimenez-Galisteo G."/>
            <person name="Dominguez A."/>
            <person name="Munoz E."/>
            <person name="Vinas M."/>
        </authorList>
    </citation>
    <scope>NUCLEOTIDE SEQUENCE [LARGE SCALE GENOMIC DNA]</scope>
    <source>
        <strain evidence="3">mv1</strain>
    </source>
</reference>
<dbReference type="PANTHER" id="PTHR43682">
    <property type="entry name" value="LACTATE UTILIZATION PROTEIN C"/>
    <property type="match status" value="1"/>
</dbReference>
<accession>A0ABR5IES7</accession>
<proteinExistence type="predicted"/>
<evidence type="ECO:0000313" key="3">
    <source>
        <dbReference type="Proteomes" id="UP000037247"/>
    </source>
</evidence>
<dbReference type="InterPro" id="IPR003741">
    <property type="entry name" value="LUD_dom"/>
</dbReference>
<dbReference type="InterPro" id="IPR037171">
    <property type="entry name" value="NagB/RpiA_transferase-like"/>
</dbReference>
<feature type="domain" description="LUD" evidence="1">
    <location>
        <begin position="108"/>
        <end position="209"/>
    </location>
</feature>
<protein>
    <submittedName>
        <fullName evidence="2">Lactate utilization protein C</fullName>
    </submittedName>
</protein>
<evidence type="ECO:0000259" key="1">
    <source>
        <dbReference type="Pfam" id="PF02589"/>
    </source>
</evidence>
<dbReference type="Gene3D" id="3.40.50.10420">
    <property type="entry name" value="NagB/RpiA/CoA transferase-like"/>
    <property type="match status" value="1"/>
</dbReference>
<comment type="caution">
    <text evidence="2">The sequence shown here is derived from an EMBL/GenBank/DDBJ whole genome shotgun (WGS) entry which is preliminary data.</text>
</comment>
<dbReference type="SUPFAM" id="SSF100950">
    <property type="entry name" value="NagB/RpiA/CoA transferase-like"/>
    <property type="match status" value="1"/>
</dbReference>
<dbReference type="EMBL" id="LDTZ01000015">
    <property type="protein sequence ID" value="KNA92170.1"/>
    <property type="molecule type" value="Genomic_DNA"/>
</dbReference>
<evidence type="ECO:0000313" key="2">
    <source>
        <dbReference type="EMBL" id="KNA92170.1"/>
    </source>
</evidence>
<dbReference type="Pfam" id="PF02589">
    <property type="entry name" value="LUD_dom"/>
    <property type="match status" value="1"/>
</dbReference>
<keyword evidence="3" id="KW-1185">Reference proteome</keyword>